<dbReference type="NCBIfam" id="TIGR01975">
    <property type="entry name" value="isoAsp_dipep"/>
    <property type="match status" value="1"/>
</dbReference>
<feature type="domain" description="Amidohydrolase-related" evidence="2">
    <location>
        <begin position="55"/>
        <end position="362"/>
    </location>
</feature>
<dbReference type="RefSeq" id="WP_309635319.1">
    <property type="nucleotide sequence ID" value="NZ_JARWAL010000001.1"/>
</dbReference>
<accession>A0ABU1GGW1</accession>
<dbReference type="InterPro" id="IPR050378">
    <property type="entry name" value="Metallo-dep_Hydrolases_sf"/>
</dbReference>
<dbReference type="Pfam" id="PF01979">
    <property type="entry name" value="Amidohydro_1"/>
    <property type="match status" value="1"/>
</dbReference>
<keyword evidence="1" id="KW-0862">Zinc</keyword>
<gene>
    <name evidence="3" type="primary">iadA</name>
    <name evidence="3" type="ORF">QC820_00245</name>
</gene>
<dbReference type="InterPro" id="IPR006680">
    <property type="entry name" value="Amidohydro-rel"/>
</dbReference>
<sequence>MLTLLTNARLYAPAPRGLCQLLIADRRLAAIAAADAPALASGPTVTVLDLEGRRVIPGLVDPLVHVTGGGGEGGFGSRTAELGLEEALASGVTTLVGALGTDAVTRTPAGLLGKVRELAAGGLSAYCYTGSYQLPPVTLTGSVREDILFVPEVIGVGEVAISDHRGSQPTTAELTRLAAEARTAGMLAGKGGIVFIHTGDAPTHLEPLREVARTSAIPLAQFLPTHINRTRELFEDGVRFAREGGRIDFTTSTTPALIADGEVPAAEAVARALHARVAPSRITLSSDANASLPRFDAEGRFAGLEPGRLGSLFEVLGECVEAHGLPLERALGMASTHAADALGLARKGRLAEGFDADLLVLADGAWTIDEVWALGRRVHRRG</sequence>
<keyword evidence="1" id="KW-0482">Metalloprotease</keyword>
<dbReference type="Gene3D" id="2.30.40.10">
    <property type="entry name" value="Urease, subunit C, domain 1"/>
    <property type="match status" value="1"/>
</dbReference>
<dbReference type="EMBL" id="JARWAL010000001">
    <property type="protein sequence ID" value="MDR5891226.1"/>
    <property type="molecule type" value="Genomic_DNA"/>
</dbReference>
<comment type="PTM">
    <text evidence="1">Carboxylation allows a single lysine to coordinate two zinc ions.</text>
</comment>
<dbReference type="PANTHER" id="PTHR11647">
    <property type="entry name" value="HYDRANTOINASE/DIHYDROPYRIMIDINASE FAMILY MEMBER"/>
    <property type="match status" value="1"/>
</dbReference>
<comment type="subcellular location">
    <subcellularLocation>
        <location evidence="1">Cytoplasm</location>
    </subcellularLocation>
</comment>
<keyword evidence="1" id="KW-0479">Metal-binding</keyword>
<dbReference type="PIRSF" id="PIRSF001238">
    <property type="entry name" value="IadA"/>
    <property type="match status" value="1"/>
</dbReference>
<evidence type="ECO:0000256" key="1">
    <source>
        <dbReference type="PIRNR" id="PIRNR001238"/>
    </source>
</evidence>
<dbReference type="GO" id="GO:0008798">
    <property type="term" value="F:beta-aspartyl-peptidase activity"/>
    <property type="evidence" value="ECO:0007669"/>
    <property type="project" value="UniProtKB-EC"/>
</dbReference>
<protein>
    <recommendedName>
        <fullName evidence="1">Isoaspartyl dipeptidase</fullName>
        <ecNumber evidence="1">3.4.19.-</ecNumber>
    </recommendedName>
</protein>
<dbReference type="Gene3D" id="3.20.20.140">
    <property type="entry name" value="Metal-dependent hydrolases"/>
    <property type="match status" value="1"/>
</dbReference>
<dbReference type="InterPro" id="IPR011059">
    <property type="entry name" value="Metal-dep_hydrolase_composite"/>
</dbReference>
<dbReference type="Proteomes" id="UP001252270">
    <property type="component" value="Unassembled WGS sequence"/>
</dbReference>
<comment type="cofactor">
    <cofactor evidence="1">
        <name>Zn(2+)</name>
        <dbReference type="ChEBI" id="CHEBI:29105"/>
    </cofactor>
    <text evidence="1">Binds 2 Zn(2+) ions per subunit.</text>
</comment>
<name>A0ABU1GGW1_9GAMM</name>
<keyword evidence="1 3" id="KW-0378">Hydrolase</keyword>
<dbReference type="EC" id="3.4.19.-" evidence="1"/>
<evidence type="ECO:0000313" key="3">
    <source>
        <dbReference type="EMBL" id="MDR5891226.1"/>
    </source>
</evidence>
<reference evidence="3 4" key="1">
    <citation type="submission" date="2023-04" db="EMBL/GenBank/DDBJ databases">
        <title>A long-awaited taxogenomic arrangement of the family Halomonadaceae.</title>
        <authorList>
            <person name="De La Haba R."/>
            <person name="Chuvochina M."/>
            <person name="Wittouck S."/>
            <person name="Arahal D.R."/>
            <person name="Sanchez-Porro C."/>
            <person name="Hugenholtz P."/>
            <person name="Ventosa A."/>
        </authorList>
    </citation>
    <scope>NUCLEOTIDE SEQUENCE [LARGE SCALE GENOMIC DNA]</scope>
    <source>
        <strain evidence="3 4">DSM 17332</strain>
    </source>
</reference>
<evidence type="ECO:0000313" key="4">
    <source>
        <dbReference type="Proteomes" id="UP001252270"/>
    </source>
</evidence>
<dbReference type="InterPro" id="IPR010229">
    <property type="entry name" value="Pept_M38_dipep"/>
</dbReference>
<comment type="similarity">
    <text evidence="1">Belongs to the peptidase M38 family.</text>
</comment>
<dbReference type="PANTHER" id="PTHR11647:SF1">
    <property type="entry name" value="COLLAPSIN RESPONSE MEDIATOR PROTEIN"/>
    <property type="match status" value="1"/>
</dbReference>
<dbReference type="SUPFAM" id="SSF51338">
    <property type="entry name" value="Composite domain of metallo-dependent hydrolases"/>
    <property type="match status" value="1"/>
</dbReference>
<dbReference type="SUPFAM" id="SSF51556">
    <property type="entry name" value="Metallo-dependent hydrolases"/>
    <property type="match status" value="1"/>
</dbReference>
<dbReference type="InterPro" id="IPR032466">
    <property type="entry name" value="Metal_Hydrolase"/>
</dbReference>
<comment type="function">
    <text evidence="1">Catalyzes the hydrolytic cleavage of a subset of L-isoaspartyl (L-beta-aspartyl) dipeptides. Used to degrade proteins damaged by L-isoaspartyl residues formation.</text>
</comment>
<proteinExistence type="inferred from homology"/>
<keyword evidence="1" id="KW-0645">Protease</keyword>
<keyword evidence="4" id="KW-1185">Reference proteome</keyword>
<organism evidence="3 4">
    <name type="scientific">Halomonas mongoliensis</name>
    <dbReference type="NCBI Taxonomy" id="321265"/>
    <lineage>
        <taxon>Bacteria</taxon>
        <taxon>Pseudomonadati</taxon>
        <taxon>Pseudomonadota</taxon>
        <taxon>Gammaproteobacteria</taxon>
        <taxon>Oceanospirillales</taxon>
        <taxon>Halomonadaceae</taxon>
        <taxon>Halomonas</taxon>
    </lineage>
</organism>
<evidence type="ECO:0000259" key="2">
    <source>
        <dbReference type="Pfam" id="PF01979"/>
    </source>
</evidence>
<comment type="caution">
    <text evidence="3">The sequence shown here is derived from an EMBL/GenBank/DDBJ whole genome shotgun (WGS) entry which is preliminary data.</text>
</comment>